<sequence>MGRKMDLLLGRRSSRQMPMLKSMLSLTVSRLAVLRNRRQARCDQAREDVAQLLQLGHVDSALLRVEHVIKEQNMLDVFAMVEHYCHLLAERAVLLDHKECPEELREAIASLIFAASRCGELPELHEVRAIFSSKYGKEFVGAALELRNDCCVNPKVIQKLSTAQPSLEIRQRVTKEIAAEKGLKLECYDPSSHFAEREPNVKPPVDFIQDQLLPDENLWPRSHSHQKYNDAAGAAQAAFESAAYAAAAARAAVELCRSESRGEGSDDENRAGSSHKRSGINKEAETAKAETSSYGSSDAEGGKQARQKDLLRGERCREKCIKQRRRLSSSSSSDSGDEGDNTSWNVQHSAGNRYEEHFV</sequence>
<dbReference type="AlphaFoldDB" id="A0AAV8QJC3"/>
<comment type="caution">
    <text evidence="3">The sequence shown here is derived from an EMBL/GenBank/DDBJ whole genome shotgun (WGS) entry which is preliminary data.</text>
</comment>
<organism evidence="3 4">
    <name type="scientific">Ensete ventricosum</name>
    <name type="common">Abyssinian banana</name>
    <name type="synonym">Musa ensete</name>
    <dbReference type="NCBI Taxonomy" id="4639"/>
    <lineage>
        <taxon>Eukaryota</taxon>
        <taxon>Viridiplantae</taxon>
        <taxon>Streptophyta</taxon>
        <taxon>Embryophyta</taxon>
        <taxon>Tracheophyta</taxon>
        <taxon>Spermatophyta</taxon>
        <taxon>Magnoliopsida</taxon>
        <taxon>Liliopsida</taxon>
        <taxon>Zingiberales</taxon>
        <taxon>Musaceae</taxon>
        <taxon>Ensete</taxon>
    </lineage>
</organism>
<dbReference type="Proteomes" id="UP001222027">
    <property type="component" value="Unassembled WGS sequence"/>
</dbReference>
<dbReference type="EMBL" id="JAQQAF010000006">
    <property type="protein sequence ID" value="KAJ8478617.1"/>
    <property type="molecule type" value="Genomic_DNA"/>
</dbReference>
<dbReference type="InterPro" id="IPR005061">
    <property type="entry name" value="Ist1"/>
</dbReference>
<reference evidence="3 4" key="1">
    <citation type="submission" date="2022-12" db="EMBL/GenBank/DDBJ databases">
        <title>Chromosome-scale assembly of the Ensete ventricosum genome.</title>
        <authorList>
            <person name="Dussert Y."/>
            <person name="Stocks J."/>
            <person name="Wendawek A."/>
            <person name="Woldeyes F."/>
            <person name="Nichols R.A."/>
            <person name="Borrell J.S."/>
        </authorList>
    </citation>
    <scope>NUCLEOTIDE SEQUENCE [LARGE SCALE GENOMIC DNA]</scope>
    <source>
        <strain evidence="4">cv. Maze</strain>
        <tissue evidence="3">Seeds</tissue>
    </source>
</reference>
<evidence type="ECO:0000313" key="4">
    <source>
        <dbReference type="Proteomes" id="UP001222027"/>
    </source>
</evidence>
<proteinExistence type="inferred from homology"/>
<dbReference type="PANTHER" id="PTHR12161:SF16">
    <property type="entry name" value="REGULATOR OF VPS4 ACTIVITY IN THE MVB PATHWAY PROTEIN"/>
    <property type="match status" value="1"/>
</dbReference>
<dbReference type="GO" id="GO:0015031">
    <property type="term" value="P:protein transport"/>
    <property type="evidence" value="ECO:0007669"/>
    <property type="project" value="InterPro"/>
</dbReference>
<comment type="similarity">
    <text evidence="1">Belongs to the IST1 family.</text>
</comment>
<gene>
    <name evidence="3" type="ORF">OPV22_022344</name>
</gene>
<evidence type="ECO:0008006" key="5">
    <source>
        <dbReference type="Google" id="ProtNLM"/>
    </source>
</evidence>
<name>A0AAV8QJC3_ENSVE</name>
<feature type="compositionally biased region" description="Basic and acidic residues" evidence="2">
    <location>
        <begin position="300"/>
        <end position="321"/>
    </location>
</feature>
<protein>
    <recommendedName>
        <fullName evidence="5">IST1-like protein</fullName>
    </recommendedName>
</protein>
<dbReference type="PANTHER" id="PTHR12161">
    <property type="entry name" value="IST1 FAMILY MEMBER"/>
    <property type="match status" value="1"/>
</dbReference>
<evidence type="ECO:0000256" key="2">
    <source>
        <dbReference type="SAM" id="MobiDB-lite"/>
    </source>
</evidence>
<dbReference type="InterPro" id="IPR042277">
    <property type="entry name" value="IST1-like"/>
</dbReference>
<evidence type="ECO:0000313" key="3">
    <source>
        <dbReference type="EMBL" id="KAJ8478617.1"/>
    </source>
</evidence>
<evidence type="ECO:0000256" key="1">
    <source>
        <dbReference type="ARBA" id="ARBA00005536"/>
    </source>
</evidence>
<dbReference type="Pfam" id="PF03398">
    <property type="entry name" value="Ist1"/>
    <property type="match status" value="1"/>
</dbReference>
<accession>A0AAV8QJC3</accession>
<feature type="compositionally biased region" description="Basic and acidic residues" evidence="2">
    <location>
        <begin position="258"/>
        <end position="270"/>
    </location>
</feature>
<keyword evidence="4" id="KW-1185">Reference proteome</keyword>
<dbReference type="FunFam" id="1.20.1260.60:FF:000002">
    <property type="entry name" value="Vacuolar protein sorting-associated protein IST1"/>
    <property type="match status" value="1"/>
</dbReference>
<dbReference type="Gene3D" id="1.20.1260.60">
    <property type="entry name" value="Vacuolar protein sorting-associated protein Ist1"/>
    <property type="match status" value="1"/>
</dbReference>
<feature type="compositionally biased region" description="Polar residues" evidence="2">
    <location>
        <begin position="341"/>
        <end position="350"/>
    </location>
</feature>
<feature type="region of interest" description="Disordered" evidence="2">
    <location>
        <begin position="258"/>
        <end position="359"/>
    </location>
</feature>